<dbReference type="GO" id="GO:0003677">
    <property type="term" value="F:DNA binding"/>
    <property type="evidence" value="ECO:0007669"/>
    <property type="project" value="InterPro"/>
</dbReference>
<comment type="similarity">
    <text evidence="1 3">Belongs to the PemK/MazF family.</text>
</comment>
<gene>
    <name evidence="4" type="ORF">DCF25_07560</name>
</gene>
<dbReference type="GO" id="GO:0016075">
    <property type="term" value="P:rRNA catabolic process"/>
    <property type="evidence" value="ECO:0007669"/>
    <property type="project" value="TreeGrafter"/>
</dbReference>
<comment type="caution">
    <text evidence="4">The sequence shown here is derived from an EMBL/GenBank/DDBJ whole genome shotgun (WGS) entry which is preliminary data.</text>
</comment>
<dbReference type="PANTHER" id="PTHR33988">
    <property type="entry name" value="ENDORIBONUCLEASE MAZF-RELATED"/>
    <property type="match status" value="1"/>
</dbReference>
<accession>A0A2W4UKY5</accession>
<name>A0A2W4UKY5_9CYAN</name>
<protein>
    <recommendedName>
        <fullName evidence="3">mRNA interferase</fullName>
        <ecNumber evidence="3">3.1.-.-</ecNumber>
    </recommendedName>
</protein>
<sequence length="108" mass="12118">MGVVRRFDVFLIVLDPTVGAEIQKTRPCVIISPDQINPYLSTVIVAPMTTGQRSYPMRVSCQFQDKKGQIVLDQIRTVDKARLIKNLGRLSKTAQKGVLRVLAEMFAE</sequence>
<dbReference type="GO" id="GO:0016787">
    <property type="term" value="F:hydrolase activity"/>
    <property type="evidence" value="ECO:0007669"/>
    <property type="project" value="UniProtKB-KW"/>
</dbReference>
<dbReference type="EC" id="3.1.-.-" evidence="3"/>
<reference evidence="5" key="1">
    <citation type="submission" date="2018-04" db="EMBL/GenBank/DDBJ databases">
        <authorList>
            <person name="Cornet L."/>
        </authorList>
    </citation>
    <scope>NUCLEOTIDE SEQUENCE [LARGE SCALE GENOMIC DNA]</scope>
</reference>
<dbReference type="PANTHER" id="PTHR33988:SF2">
    <property type="entry name" value="ENDORIBONUCLEASE MAZF"/>
    <property type="match status" value="1"/>
</dbReference>
<comment type="function">
    <text evidence="3">Toxic component of a type II toxin-antitoxin (TA) system.</text>
</comment>
<dbReference type="SUPFAM" id="SSF50118">
    <property type="entry name" value="Cell growth inhibitor/plasmid maintenance toxic component"/>
    <property type="match status" value="1"/>
</dbReference>
<organism evidence="4 5">
    <name type="scientific">Leptolyngbya foveolarum</name>
    <dbReference type="NCBI Taxonomy" id="47253"/>
    <lineage>
        <taxon>Bacteria</taxon>
        <taxon>Bacillati</taxon>
        <taxon>Cyanobacteriota</taxon>
        <taxon>Cyanophyceae</taxon>
        <taxon>Leptolyngbyales</taxon>
        <taxon>Leptolyngbyaceae</taxon>
        <taxon>Leptolyngbya group</taxon>
        <taxon>Leptolyngbya</taxon>
    </lineage>
</organism>
<evidence type="ECO:0000256" key="3">
    <source>
        <dbReference type="PIRNR" id="PIRNR033490"/>
    </source>
</evidence>
<dbReference type="InterPro" id="IPR003477">
    <property type="entry name" value="PemK-like"/>
</dbReference>
<dbReference type="PIRSF" id="PIRSF033490">
    <property type="entry name" value="MazF"/>
    <property type="match status" value="1"/>
</dbReference>
<dbReference type="AlphaFoldDB" id="A0A2W4UKY5"/>
<dbReference type="Gene3D" id="2.30.30.110">
    <property type="match status" value="1"/>
</dbReference>
<keyword evidence="3" id="KW-0255">Endonuclease</keyword>
<evidence type="ECO:0000313" key="4">
    <source>
        <dbReference type="EMBL" id="PZO19920.1"/>
    </source>
</evidence>
<dbReference type="Proteomes" id="UP000249354">
    <property type="component" value="Unassembled WGS sequence"/>
</dbReference>
<reference evidence="4 5" key="2">
    <citation type="submission" date="2018-06" db="EMBL/GenBank/DDBJ databases">
        <title>Metagenomic assembly of (sub)arctic Cyanobacteria and their associated microbiome from non-axenic cultures.</title>
        <authorList>
            <person name="Baurain D."/>
        </authorList>
    </citation>
    <scope>NUCLEOTIDE SEQUENCE [LARGE SCALE GENOMIC DNA]</scope>
    <source>
        <strain evidence="4">ULC129bin1</strain>
    </source>
</reference>
<dbReference type="EMBL" id="QBMC01000036">
    <property type="protein sequence ID" value="PZO19920.1"/>
    <property type="molecule type" value="Genomic_DNA"/>
</dbReference>
<proteinExistence type="inferred from homology"/>
<dbReference type="InterPro" id="IPR011067">
    <property type="entry name" value="Plasmid_toxin/cell-grow_inhib"/>
</dbReference>
<dbReference type="GO" id="GO:0004521">
    <property type="term" value="F:RNA endonuclease activity"/>
    <property type="evidence" value="ECO:0007669"/>
    <property type="project" value="TreeGrafter"/>
</dbReference>
<dbReference type="Pfam" id="PF02452">
    <property type="entry name" value="PemK_toxin"/>
    <property type="match status" value="1"/>
</dbReference>
<evidence type="ECO:0000313" key="5">
    <source>
        <dbReference type="Proteomes" id="UP000249354"/>
    </source>
</evidence>
<keyword evidence="2" id="KW-1277">Toxin-antitoxin system</keyword>
<dbReference type="GO" id="GO:0006402">
    <property type="term" value="P:mRNA catabolic process"/>
    <property type="evidence" value="ECO:0007669"/>
    <property type="project" value="TreeGrafter"/>
</dbReference>
<evidence type="ECO:0000256" key="2">
    <source>
        <dbReference type="ARBA" id="ARBA00022649"/>
    </source>
</evidence>
<keyword evidence="3" id="KW-0540">Nuclease</keyword>
<evidence type="ECO:0000256" key="1">
    <source>
        <dbReference type="ARBA" id="ARBA00007521"/>
    </source>
</evidence>
<keyword evidence="3" id="KW-0378">Hydrolase</keyword>